<dbReference type="HOGENOM" id="CLU_066466_1_0_1"/>
<dbReference type="SUPFAM" id="SSF49899">
    <property type="entry name" value="Concanavalin A-like lectins/glucanases"/>
    <property type="match status" value="1"/>
</dbReference>
<keyword evidence="2" id="KW-0732">Signal</keyword>
<sequence>MKLTATAVLSALLCAEAALAAEHATVESNWGGAILEGSGFTAASAVANVPKGGGGSSAAGSAWVGIDGATCDSAILQTGFDWYGDGTYDAWYEWYPEYAADFTGITISEGDSIQMSVVATSLTGGSATLENLTTGQKVTQTFSGVTAGSLCETSAEFIIEDFEECNGNNCQPVPFASFSPAVKFTKCSATAKGKSVALSSAELSEVIVNNKDLTKCSVSGTTLTCSYV</sequence>
<dbReference type="Pfam" id="PF01828">
    <property type="entry name" value="Peptidase_A4"/>
    <property type="match status" value="1"/>
</dbReference>
<dbReference type="InterPro" id="IPR038656">
    <property type="entry name" value="Peptidase_G1_sf"/>
</dbReference>
<reference evidence="3 4" key="1">
    <citation type="submission" date="2014-04" db="EMBL/GenBank/DDBJ databases">
        <authorList>
            <consortium name="DOE Joint Genome Institute"/>
            <person name="Kuo A."/>
            <person name="Martino E."/>
            <person name="Perotto S."/>
            <person name="Kohler A."/>
            <person name="Nagy L.G."/>
            <person name="Floudas D."/>
            <person name="Copeland A."/>
            <person name="Barry K.W."/>
            <person name="Cichocki N."/>
            <person name="Veneault-Fourrey C."/>
            <person name="LaButti K."/>
            <person name="Lindquist E.A."/>
            <person name="Lipzen A."/>
            <person name="Lundell T."/>
            <person name="Morin E."/>
            <person name="Murat C."/>
            <person name="Sun H."/>
            <person name="Tunlid A."/>
            <person name="Henrissat B."/>
            <person name="Grigoriev I.V."/>
            <person name="Hibbett D.S."/>
            <person name="Martin F."/>
            <person name="Nordberg H.P."/>
            <person name="Cantor M.N."/>
            <person name="Hua S.X."/>
        </authorList>
    </citation>
    <scope>NUCLEOTIDE SEQUENCE [LARGE SCALE GENOMIC DNA]</scope>
    <source>
        <strain evidence="3 4">Zn</strain>
    </source>
</reference>
<keyword evidence="4" id="KW-1185">Reference proteome</keyword>
<dbReference type="GO" id="GO:0070007">
    <property type="term" value="F:glutamic-type endopeptidase activity"/>
    <property type="evidence" value="ECO:0007669"/>
    <property type="project" value="InterPro"/>
</dbReference>
<evidence type="ECO:0000256" key="2">
    <source>
        <dbReference type="SAM" id="SignalP"/>
    </source>
</evidence>
<feature type="signal peptide" evidence="2">
    <location>
        <begin position="1"/>
        <end position="20"/>
    </location>
</feature>
<evidence type="ECO:0000313" key="4">
    <source>
        <dbReference type="Proteomes" id="UP000054321"/>
    </source>
</evidence>
<proteinExistence type="predicted"/>
<evidence type="ECO:0000256" key="1">
    <source>
        <dbReference type="PIRSR" id="PIRSR600250-50"/>
    </source>
</evidence>
<dbReference type="PRINTS" id="PR00977">
    <property type="entry name" value="SCYTLDPTASE"/>
</dbReference>
<dbReference type="STRING" id="913774.A0A0C3CE29"/>
<dbReference type="Gene3D" id="2.60.120.700">
    <property type="entry name" value="Peptidase G1"/>
    <property type="match status" value="1"/>
</dbReference>
<dbReference type="Proteomes" id="UP000054321">
    <property type="component" value="Unassembled WGS sequence"/>
</dbReference>
<dbReference type="InParanoid" id="A0A0C3CE29"/>
<feature type="chain" id="PRO_5002176024" description="Scytalidopepsin B" evidence="2">
    <location>
        <begin position="21"/>
        <end position="228"/>
    </location>
</feature>
<evidence type="ECO:0000313" key="3">
    <source>
        <dbReference type="EMBL" id="KIM97148.1"/>
    </source>
</evidence>
<gene>
    <name evidence="3" type="ORF">OIDMADRAFT_44060</name>
</gene>
<protein>
    <recommendedName>
        <fullName evidence="5">Scytalidopepsin B</fullName>
    </recommendedName>
</protein>
<name>A0A0C3CE29_OIDMZ</name>
<dbReference type="PANTHER" id="PTHR37536">
    <property type="entry name" value="PUTATIVE (AFU_ORTHOLOGUE AFUA_3G02970)-RELATED"/>
    <property type="match status" value="1"/>
</dbReference>
<dbReference type="GO" id="GO:0006508">
    <property type="term" value="P:proteolysis"/>
    <property type="evidence" value="ECO:0007669"/>
    <property type="project" value="InterPro"/>
</dbReference>
<dbReference type="InterPro" id="IPR013320">
    <property type="entry name" value="ConA-like_dom_sf"/>
</dbReference>
<reference evidence="4" key="2">
    <citation type="submission" date="2015-01" db="EMBL/GenBank/DDBJ databases">
        <title>Evolutionary Origins and Diversification of the Mycorrhizal Mutualists.</title>
        <authorList>
            <consortium name="DOE Joint Genome Institute"/>
            <consortium name="Mycorrhizal Genomics Consortium"/>
            <person name="Kohler A."/>
            <person name="Kuo A."/>
            <person name="Nagy L.G."/>
            <person name="Floudas D."/>
            <person name="Copeland A."/>
            <person name="Barry K.W."/>
            <person name="Cichocki N."/>
            <person name="Veneault-Fourrey C."/>
            <person name="LaButti K."/>
            <person name="Lindquist E.A."/>
            <person name="Lipzen A."/>
            <person name="Lundell T."/>
            <person name="Morin E."/>
            <person name="Murat C."/>
            <person name="Riley R."/>
            <person name="Ohm R."/>
            <person name="Sun H."/>
            <person name="Tunlid A."/>
            <person name="Henrissat B."/>
            <person name="Grigoriev I.V."/>
            <person name="Hibbett D.S."/>
            <person name="Martin F."/>
        </authorList>
    </citation>
    <scope>NUCLEOTIDE SEQUENCE [LARGE SCALE GENOMIC DNA]</scope>
    <source>
        <strain evidence="4">Zn</strain>
    </source>
</reference>
<dbReference type="AlphaFoldDB" id="A0A0C3CE29"/>
<dbReference type="InterPro" id="IPR000250">
    <property type="entry name" value="Peptidase_G1"/>
</dbReference>
<accession>A0A0C3CE29</accession>
<feature type="active site" description="Proton acceptor" evidence="1">
    <location>
        <position position="160"/>
    </location>
</feature>
<dbReference type="OrthoDB" id="2862635at2759"/>
<dbReference type="PANTHER" id="PTHR37536:SF1">
    <property type="entry name" value="ASPERGILLOPEPSIN, PUTAITVE (AFU_ORTHOLOGUE AFUA_7G01200)"/>
    <property type="match status" value="1"/>
</dbReference>
<evidence type="ECO:0008006" key="5">
    <source>
        <dbReference type="Google" id="ProtNLM"/>
    </source>
</evidence>
<organism evidence="3 4">
    <name type="scientific">Oidiodendron maius (strain Zn)</name>
    <dbReference type="NCBI Taxonomy" id="913774"/>
    <lineage>
        <taxon>Eukaryota</taxon>
        <taxon>Fungi</taxon>
        <taxon>Dikarya</taxon>
        <taxon>Ascomycota</taxon>
        <taxon>Pezizomycotina</taxon>
        <taxon>Leotiomycetes</taxon>
        <taxon>Leotiomycetes incertae sedis</taxon>
        <taxon>Myxotrichaceae</taxon>
        <taxon>Oidiodendron</taxon>
    </lineage>
</organism>
<dbReference type="EMBL" id="KN832882">
    <property type="protein sequence ID" value="KIM97148.1"/>
    <property type="molecule type" value="Genomic_DNA"/>
</dbReference>